<dbReference type="GO" id="GO:0006542">
    <property type="term" value="P:glutamine biosynthetic process"/>
    <property type="evidence" value="ECO:0007669"/>
    <property type="project" value="InterPro"/>
</dbReference>
<comment type="caution">
    <text evidence="11">The sequence shown here is derived from an EMBL/GenBank/DDBJ whole genome shotgun (WGS) entry which is preliminary data.</text>
</comment>
<dbReference type="SMART" id="SM01230">
    <property type="entry name" value="Gln-synt_C"/>
    <property type="match status" value="1"/>
</dbReference>
<name>A0A151A2Z5_9STAP</name>
<dbReference type="EMBL" id="DYVT01000095">
    <property type="protein sequence ID" value="HJF68307.1"/>
    <property type="molecule type" value="Genomic_DNA"/>
</dbReference>
<feature type="domain" description="GS beta-grasp" evidence="7">
    <location>
        <begin position="26"/>
        <end position="122"/>
    </location>
</feature>
<dbReference type="OrthoDB" id="9807095at2"/>
<keyword evidence="4" id="KW-0067">ATP-binding</keyword>
<feature type="domain" description="GS catalytic" evidence="8">
    <location>
        <begin position="130"/>
        <end position="466"/>
    </location>
</feature>
<comment type="similarity">
    <text evidence="1 5 6">Belongs to the glutamine synthetase family.</text>
</comment>
<evidence type="ECO:0000256" key="6">
    <source>
        <dbReference type="RuleBase" id="RU000384"/>
    </source>
</evidence>
<evidence type="ECO:0000313" key="12">
    <source>
        <dbReference type="Proteomes" id="UP000075418"/>
    </source>
</evidence>
<dbReference type="GeneID" id="69904258"/>
<dbReference type="PANTHER" id="PTHR43785:SF12">
    <property type="entry name" value="TYPE-1 GLUTAMINE SYNTHETASE 2"/>
    <property type="match status" value="1"/>
</dbReference>
<evidence type="ECO:0000313" key="10">
    <source>
        <dbReference type="EMBL" id="HJF68307.1"/>
    </source>
</evidence>
<proteinExistence type="inferred from homology"/>
<gene>
    <name evidence="11" type="ORF">A0131_02270</name>
    <name evidence="10" type="ORF">K8V85_08350</name>
    <name evidence="9" type="ORF">SKL01_07340</name>
</gene>
<dbReference type="PROSITE" id="PS51986">
    <property type="entry name" value="GS_BETA_GRASP"/>
    <property type="match status" value="1"/>
</dbReference>
<dbReference type="Proteomes" id="UP000075418">
    <property type="component" value="Unassembled WGS sequence"/>
</dbReference>
<dbReference type="GO" id="GO:0006576">
    <property type="term" value="P:biogenic amine metabolic process"/>
    <property type="evidence" value="ECO:0007669"/>
    <property type="project" value="UniProtKB-ARBA"/>
</dbReference>
<evidence type="ECO:0000256" key="1">
    <source>
        <dbReference type="ARBA" id="ARBA00009897"/>
    </source>
</evidence>
<evidence type="ECO:0000256" key="3">
    <source>
        <dbReference type="ARBA" id="ARBA00022741"/>
    </source>
</evidence>
<evidence type="ECO:0000256" key="5">
    <source>
        <dbReference type="PROSITE-ProRule" id="PRU01330"/>
    </source>
</evidence>
<dbReference type="InterPro" id="IPR008146">
    <property type="entry name" value="Gln_synth_cat_dom"/>
</dbReference>
<dbReference type="KEGG" id="skl:C7J89_02820"/>
<dbReference type="SUPFAM" id="SSF55931">
    <property type="entry name" value="Glutamine synthetase/guanido kinase"/>
    <property type="match status" value="1"/>
</dbReference>
<dbReference type="AlphaFoldDB" id="A0A151A2Z5"/>
<dbReference type="GO" id="GO:0005524">
    <property type="term" value="F:ATP binding"/>
    <property type="evidence" value="ECO:0007669"/>
    <property type="project" value="UniProtKB-KW"/>
</dbReference>
<evidence type="ECO:0000259" key="7">
    <source>
        <dbReference type="PROSITE" id="PS51986"/>
    </source>
</evidence>
<dbReference type="RefSeq" id="WP_061853866.1">
    <property type="nucleotide sequence ID" value="NZ_BKAQ01000005.1"/>
</dbReference>
<dbReference type="PANTHER" id="PTHR43785">
    <property type="entry name" value="GAMMA-GLUTAMYLPUTRESCINE SYNTHETASE"/>
    <property type="match status" value="1"/>
</dbReference>
<dbReference type="PROSITE" id="PS51987">
    <property type="entry name" value="GS_CATALYTIC"/>
    <property type="match status" value="1"/>
</dbReference>
<dbReference type="GO" id="GO:0004356">
    <property type="term" value="F:glutamine synthetase activity"/>
    <property type="evidence" value="ECO:0007669"/>
    <property type="project" value="InterPro"/>
</dbReference>
<sequence length="466" mass="53206">MFKEINPNDKAGNIDKDELLQLIEEDKINTVVLGFCDMQGRLMGKRITGDFILENDISEGTHFCNYLLGTNFEMDTNEGYEYMNWDKGYGDYLAKPDWDTLKVVPWLDKTAMVFCDVFTEDGSEQICIAPRSILQRQIKKAEAHGLSPHLASELEFYLFNDSFENIDKKGYANLEAAGHLNEDYNLLQGTKNEPIYQEIRHQMHRMGIVIESSKGEAYKGQHEINLKYDHALKAADQHIMFKHGMKEICIQNDKAVTFMAKPYAEWTGSSGHIHLSMMEKGTSNNAFYAGDDAENPMSETMQHFLAGVIKYTKDFALMYAPYVNSYKRFAPNSWAPVSIAWSRDNRSAGYRTVGHGNALRFESRISGADMNPYLAYSALIGAGLYGIEHKIPLEDELKGNAYEQDSVDRIPSSLHEAIYHWKNSDVVKEVLGEDVAKHYLHAARSEQNDFDSFVTTWERSRYFEQS</sequence>
<dbReference type="Pfam" id="PF00120">
    <property type="entry name" value="Gln-synt_C"/>
    <property type="match status" value="1"/>
</dbReference>
<dbReference type="EMBL" id="BKAQ01000005">
    <property type="protein sequence ID" value="GEP81556.1"/>
    <property type="molecule type" value="Genomic_DNA"/>
</dbReference>
<keyword evidence="13" id="KW-1185">Reference proteome</keyword>
<evidence type="ECO:0000256" key="4">
    <source>
        <dbReference type="ARBA" id="ARBA00022840"/>
    </source>
</evidence>
<reference evidence="10" key="4">
    <citation type="submission" date="2021-09" db="EMBL/GenBank/DDBJ databases">
        <authorList>
            <person name="Gilroy R."/>
        </authorList>
    </citation>
    <scope>NUCLEOTIDE SEQUENCE</scope>
    <source>
        <strain evidence="10">CHK149-3286</strain>
    </source>
</reference>
<dbReference type="Gene3D" id="3.30.590.10">
    <property type="entry name" value="Glutamine synthetase/guanido kinase, catalytic domain"/>
    <property type="match status" value="1"/>
</dbReference>
<evidence type="ECO:0000259" key="8">
    <source>
        <dbReference type="PROSITE" id="PS51987"/>
    </source>
</evidence>
<dbReference type="InterPro" id="IPR014746">
    <property type="entry name" value="Gln_synth/guanido_kin_cat_dom"/>
</dbReference>
<reference evidence="10" key="3">
    <citation type="journal article" date="2021" name="PeerJ">
        <title>Extensive microbial diversity within the chicken gut microbiome revealed by metagenomics and culture.</title>
        <authorList>
            <person name="Gilroy R."/>
            <person name="Ravi A."/>
            <person name="Getino M."/>
            <person name="Pursley I."/>
            <person name="Horton D.L."/>
            <person name="Alikhan N.F."/>
            <person name="Baker D."/>
            <person name="Gharbi K."/>
            <person name="Hall N."/>
            <person name="Watson M."/>
            <person name="Adriaenssens E.M."/>
            <person name="Foster-Nyarko E."/>
            <person name="Jarju S."/>
            <person name="Secka A."/>
            <person name="Antonio M."/>
            <person name="Oren A."/>
            <person name="Chaudhuri R.R."/>
            <person name="La Ragione R."/>
            <person name="Hildebrand F."/>
            <person name="Pallen M.J."/>
        </authorList>
    </citation>
    <scope>NUCLEOTIDE SEQUENCE</scope>
    <source>
        <strain evidence="10">CHK149-3286</strain>
    </source>
</reference>
<dbReference type="InterPro" id="IPR036651">
    <property type="entry name" value="Gln_synt_N_sf"/>
</dbReference>
<dbReference type="InterPro" id="IPR008147">
    <property type="entry name" value="Gln_synt_N"/>
</dbReference>
<dbReference type="Proteomes" id="UP000321040">
    <property type="component" value="Unassembled WGS sequence"/>
</dbReference>
<accession>A0A151A2Z5</accession>
<keyword evidence="3" id="KW-0547">Nucleotide-binding</keyword>
<evidence type="ECO:0000256" key="2">
    <source>
        <dbReference type="ARBA" id="ARBA00022598"/>
    </source>
</evidence>
<evidence type="ECO:0000313" key="11">
    <source>
        <dbReference type="EMBL" id="KYH13635.1"/>
    </source>
</evidence>
<organism evidence="11 12">
    <name type="scientific">Staphylococcus kloosii</name>
    <dbReference type="NCBI Taxonomy" id="29384"/>
    <lineage>
        <taxon>Bacteria</taxon>
        <taxon>Bacillati</taxon>
        <taxon>Bacillota</taxon>
        <taxon>Bacilli</taxon>
        <taxon>Bacillales</taxon>
        <taxon>Staphylococcaceae</taxon>
        <taxon>Staphylococcus</taxon>
    </lineage>
</organism>
<dbReference type="GO" id="GO:0042402">
    <property type="term" value="P:biogenic amine catabolic process"/>
    <property type="evidence" value="ECO:0007669"/>
    <property type="project" value="UniProtKB-ARBA"/>
</dbReference>
<keyword evidence="2" id="KW-0436">Ligase</keyword>
<evidence type="ECO:0000313" key="13">
    <source>
        <dbReference type="Proteomes" id="UP000321040"/>
    </source>
</evidence>
<dbReference type="SUPFAM" id="SSF54368">
    <property type="entry name" value="Glutamine synthetase, N-terminal domain"/>
    <property type="match status" value="1"/>
</dbReference>
<dbReference type="FunFam" id="3.30.590.10:FF:000005">
    <property type="entry name" value="Probable glutamine synthetase"/>
    <property type="match status" value="1"/>
</dbReference>
<dbReference type="Proteomes" id="UP000706163">
    <property type="component" value="Unassembled WGS sequence"/>
</dbReference>
<evidence type="ECO:0000313" key="9">
    <source>
        <dbReference type="EMBL" id="GEP81556.1"/>
    </source>
</evidence>
<reference evidence="11 12" key="1">
    <citation type="submission" date="2016-02" db="EMBL/GenBank/DDBJ databases">
        <title>Draft genome sequence of hydrocarbon degrading Staphylococcus saprophyticus Strain CNV2, isolated from crude-oil contaminated soil from Noonmati Oil Refinery, Guwahati, Assam, India.</title>
        <authorList>
            <person name="Mukherjee A."/>
            <person name="Chettri B."/>
            <person name="Langpoklakpam J."/>
            <person name="Singh A.K."/>
            <person name="Chattopadhyay D.J."/>
        </authorList>
    </citation>
    <scope>NUCLEOTIDE SEQUENCE [LARGE SCALE GENOMIC DNA]</scope>
    <source>
        <strain evidence="11 12">CNV2</strain>
    </source>
</reference>
<dbReference type="Gene3D" id="3.10.20.70">
    <property type="entry name" value="Glutamine synthetase, N-terminal domain"/>
    <property type="match status" value="1"/>
</dbReference>
<dbReference type="EMBL" id="LUGM01000002">
    <property type="protein sequence ID" value="KYH13635.1"/>
    <property type="molecule type" value="Genomic_DNA"/>
</dbReference>
<protein>
    <submittedName>
        <fullName evidence="10 11">Glutamine synthetase</fullName>
    </submittedName>
</protein>
<reference evidence="9 13" key="2">
    <citation type="submission" date="2019-07" db="EMBL/GenBank/DDBJ databases">
        <title>Whole genome shotgun sequence of Staphylococcus kloosii NBRC 109624.</title>
        <authorList>
            <person name="Hosoyama A."/>
            <person name="Uohara A."/>
            <person name="Ohji S."/>
            <person name="Ichikawa N."/>
        </authorList>
    </citation>
    <scope>NUCLEOTIDE SEQUENCE [LARGE SCALE GENOMIC DNA]</scope>
    <source>
        <strain evidence="9 13">NBRC 109624</strain>
    </source>
</reference>